<organism evidence="1 2">
    <name type="scientific">Octopus vulgaris</name>
    <name type="common">Common octopus</name>
    <dbReference type="NCBI Taxonomy" id="6645"/>
    <lineage>
        <taxon>Eukaryota</taxon>
        <taxon>Metazoa</taxon>
        <taxon>Spiralia</taxon>
        <taxon>Lophotrochozoa</taxon>
        <taxon>Mollusca</taxon>
        <taxon>Cephalopoda</taxon>
        <taxon>Coleoidea</taxon>
        <taxon>Octopodiformes</taxon>
        <taxon>Octopoda</taxon>
        <taxon>Incirrata</taxon>
        <taxon>Octopodidae</taxon>
        <taxon>Octopus</taxon>
    </lineage>
</organism>
<sequence length="87" mass="9294">MQFGTEVELFPEVAADPDVEGIEDVDLNVDPEAGDMDEVEYSSVDAILDESSGLGLNLPVHMKCTAPTFSLVASMDADKALENASFK</sequence>
<dbReference type="Proteomes" id="UP001162480">
    <property type="component" value="Chromosome 11"/>
</dbReference>
<proteinExistence type="predicted"/>
<keyword evidence="2" id="KW-1185">Reference proteome</keyword>
<accession>A0AA36B8V9</accession>
<evidence type="ECO:0000313" key="2">
    <source>
        <dbReference type="Proteomes" id="UP001162480"/>
    </source>
</evidence>
<protein>
    <submittedName>
        <fullName evidence="1">Uncharacterized protein</fullName>
    </submittedName>
</protein>
<dbReference type="AlphaFoldDB" id="A0AA36B8V9"/>
<name>A0AA36B8V9_OCTVU</name>
<gene>
    <name evidence="1" type="ORF">OCTVUL_1B004709</name>
</gene>
<reference evidence="1" key="1">
    <citation type="submission" date="2023-08" db="EMBL/GenBank/DDBJ databases">
        <authorList>
            <person name="Alioto T."/>
            <person name="Alioto T."/>
            <person name="Gomez Garrido J."/>
        </authorList>
    </citation>
    <scope>NUCLEOTIDE SEQUENCE</scope>
</reference>
<evidence type="ECO:0000313" key="1">
    <source>
        <dbReference type="EMBL" id="CAI9730030.1"/>
    </source>
</evidence>
<dbReference type="EMBL" id="OX597824">
    <property type="protein sequence ID" value="CAI9730030.1"/>
    <property type="molecule type" value="Genomic_DNA"/>
</dbReference>